<feature type="non-terminal residue" evidence="4">
    <location>
        <position position="1"/>
    </location>
</feature>
<organism evidence="4 5">
    <name type="scientific">Sphaeroforma arctica JP610</name>
    <dbReference type="NCBI Taxonomy" id="667725"/>
    <lineage>
        <taxon>Eukaryota</taxon>
        <taxon>Ichthyosporea</taxon>
        <taxon>Ichthyophonida</taxon>
        <taxon>Sphaeroforma</taxon>
    </lineage>
</organism>
<dbReference type="PANTHER" id="PTHR23180:SF160">
    <property type="entry name" value="ADP-RIBOSYLATION FACTOR GTPASE-ACTIVATING PROTEIN EFFECTOR PROTEIN 1"/>
    <property type="match status" value="1"/>
</dbReference>
<accession>A0A0L0G2V2</accession>
<name>A0A0L0G2V2_9EUKA</name>
<evidence type="ECO:0000259" key="3">
    <source>
        <dbReference type="Pfam" id="PF16746"/>
    </source>
</evidence>
<dbReference type="STRING" id="667725.A0A0L0G2V2"/>
<dbReference type="RefSeq" id="XP_014157364.1">
    <property type="nucleotide sequence ID" value="XM_014301889.1"/>
</dbReference>
<evidence type="ECO:0000256" key="2">
    <source>
        <dbReference type="ARBA" id="ARBA00022833"/>
    </source>
</evidence>
<dbReference type="Proteomes" id="UP000054560">
    <property type="component" value="Unassembled WGS sequence"/>
</dbReference>
<keyword evidence="5" id="KW-1185">Reference proteome</keyword>
<dbReference type="OrthoDB" id="10266696at2759"/>
<dbReference type="EMBL" id="KQ241831">
    <property type="protein sequence ID" value="KNC83462.1"/>
    <property type="molecule type" value="Genomic_DNA"/>
</dbReference>
<keyword evidence="1" id="KW-0479">Metal-binding</keyword>
<dbReference type="AlphaFoldDB" id="A0A0L0G2V2"/>
<keyword evidence="2" id="KW-0862">Zinc</keyword>
<sequence length="160" mass="18730">EADDPTAVKFYRKSHGFFKDIEASRNLLAEQTQTMLVDPLNDYIKTTFSEFKEGKKTYEKISADLETASNKYASASLKKPDEIKMAENVYEATESIYKFMSLDYTYQVNCVTAKRRYVIMDRFVQMMFGYMTFYRQCAETIKEMEPFMRDLMGMICVALD</sequence>
<evidence type="ECO:0000313" key="5">
    <source>
        <dbReference type="Proteomes" id="UP000054560"/>
    </source>
</evidence>
<dbReference type="GO" id="GO:0005737">
    <property type="term" value="C:cytoplasm"/>
    <property type="evidence" value="ECO:0007669"/>
    <property type="project" value="InterPro"/>
</dbReference>
<dbReference type="GO" id="GO:0046872">
    <property type="term" value="F:metal ion binding"/>
    <property type="evidence" value="ECO:0007669"/>
    <property type="project" value="UniProtKB-KW"/>
</dbReference>
<dbReference type="GeneID" id="25904775"/>
<dbReference type="InterPro" id="IPR004148">
    <property type="entry name" value="BAR_dom"/>
</dbReference>
<evidence type="ECO:0000256" key="1">
    <source>
        <dbReference type="ARBA" id="ARBA00022723"/>
    </source>
</evidence>
<dbReference type="PANTHER" id="PTHR23180">
    <property type="entry name" value="CENTAURIN/ARF"/>
    <property type="match status" value="1"/>
</dbReference>
<reference evidence="4 5" key="1">
    <citation type="submission" date="2011-02" db="EMBL/GenBank/DDBJ databases">
        <title>The Genome Sequence of Sphaeroforma arctica JP610.</title>
        <authorList>
            <consortium name="The Broad Institute Genome Sequencing Platform"/>
            <person name="Russ C."/>
            <person name="Cuomo C."/>
            <person name="Young S.K."/>
            <person name="Zeng Q."/>
            <person name="Gargeya S."/>
            <person name="Alvarado L."/>
            <person name="Berlin A."/>
            <person name="Chapman S.B."/>
            <person name="Chen Z."/>
            <person name="Freedman E."/>
            <person name="Gellesch M."/>
            <person name="Goldberg J."/>
            <person name="Griggs A."/>
            <person name="Gujja S."/>
            <person name="Heilman E."/>
            <person name="Heiman D."/>
            <person name="Howarth C."/>
            <person name="Mehta T."/>
            <person name="Neiman D."/>
            <person name="Pearson M."/>
            <person name="Roberts A."/>
            <person name="Saif S."/>
            <person name="Shea T."/>
            <person name="Shenoy N."/>
            <person name="Sisk P."/>
            <person name="Stolte C."/>
            <person name="Sykes S."/>
            <person name="White J."/>
            <person name="Yandava C."/>
            <person name="Burger G."/>
            <person name="Gray M.W."/>
            <person name="Holland P.W.H."/>
            <person name="King N."/>
            <person name="Lang F.B.F."/>
            <person name="Roger A.J."/>
            <person name="Ruiz-Trillo I."/>
            <person name="Haas B."/>
            <person name="Nusbaum C."/>
            <person name="Birren B."/>
        </authorList>
    </citation>
    <scope>NUCLEOTIDE SEQUENCE [LARGE SCALE GENOMIC DNA]</scope>
    <source>
        <strain evidence="4 5">JP610</strain>
    </source>
</reference>
<dbReference type="eggNOG" id="KOG0521">
    <property type="taxonomic scope" value="Eukaryota"/>
</dbReference>
<gene>
    <name evidence="4" type="ORF">SARC_04271</name>
</gene>
<evidence type="ECO:0000313" key="4">
    <source>
        <dbReference type="EMBL" id="KNC83462.1"/>
    </source>
</evidence>
<dbReference type="GO" id="GO:0005096">
    <property type="term" value="F:GTPase activator activity"/>
    <property type="evidence" value="ECO:0007669"/>
    <property type="project" value="InterPro"/>
</dbReference>
<dbReference type="InterPro" id="IPR045258">
    <property type="entry name" value="ACAP1/2/3-like"/>
</dbReference>
<dbReference type="InterPro" id="IPR027267">
    <property type="entry name" value="AH/BAR_dom_sf"/>
</dbReference>
<proteinExistence type="predicted"/>
<protein>
    <recommendedName>
        <fullName evidence="3">BAR domain-containing protein</fullName>
    </recommendedName>
</protein>
<dbReference type="SUPFAM" id="SSF103657">
    <property type="entry name" value="BAR/IMD domain-like"/>
    <property type="match status" value="1"/>
</dbReference>
<feature type="domain" description="BAR" evidence="3">
    <location>
        <begin position="14"/>
        <end position="153"/>
    </location>
</feature>
<dbReference type="Pfam" id="PF16746">
    <property type="entry name" value="BAR_3"/>
    <property type="match status" value="1"/>
</dbReference>
<dbReference type="Gene3D" id="1.20.1270.60">
    <property type="entry name" value="Arfaptin homology (AH) domain/BAR domain"/>
    <property type="match status" value="1"/>
</dbReference>